<name>Q8MZU3_SCHJA</name>
<protein>
    <submittedName>
        <fullName evidence="1">Hepato-portal schistosomula protein</fullName>
    </submittedName>
</protein>
<reference evidence="1" key="1">
    <citation type="submission" date="2002-04" db="EMBL/GenBank/DDBJ databases">
        <title>Immunoscreening of Schistosoma japonicum adult worm cDNA library by sera from rabbits vaccinated with the membrane antigen of hepato-portal schistosomula.</title>
        <authorList>
            <person name="Wang M."/>
            <person name="Yi X."/>
            <person name="Zeng X."/>
        </authorList>
    </citation>
    <scope>NUCLEOTIDE SEQUENCE</scope>
    <source>
        <strain evidence="1">Philippine</strain>
    </source>
</reference>
<evidence type="ECO:0000313" key="1">
    <source>
        <dbReference type="EMBL" id="AAM21681.1"/>
    </source>
</evidence>
<organism evidence="1">
    <name type="scientific">Schistosoma japonicum</name>
    <name type="common">Blood fluke</name>
    <dbReference type="NCBI Taxonomy" id="6182"/>
    <lineage>
        <taxon>Eukaryota</taxon>
        <taxon>Metazoa</taxon>
        <taxon>Spiralia</taxon>
        <taxon>Lophotrochozoa</taxon>
        <taxon>Platyhelminthes</taxon>
        <taxon>Trematoda</taxon>
        <taxon>Digenea</taxon>
        <taxon>Strigeidida</taxon>
        <taxon>Schistosomatoidea</taxon>
        <taxon>Schistosomatidae</taxon>
        <taxon>Schistosoma</taxon>
    </lineage>
</organism>
<sequence length="85" mass="9656">MLCFCSPPRRLQCSGPWLKQTLCGREKAVFWGHYLIRTFVLPFVSRSGSLVLLLSVCTQIHSLFAYSASEPKVMIPMYVCSRPQS</sequence>
<dbReference type="AlphaFoldDB" id="Q8MZU3"/>
<accession>Q8MZU3</accession>
<proteinExistence type="evidence at transcript level"/>
<dbReference type="EMBL" id="AF500622">
    <property type="protein sequence ID" value="AAM21681.1"/>
    <property type="molecule type" value="mRNA"/>
</dbReference>
<gene>
    <name evidence="1" type="primary">M9</name>
</gene>